<comment type="caution">
    <text evidence="2">The sequence shown here is derived from an EMBL/GenBank/DDBJ whole genome shotgun (WGS) entry which is preliminary data.</text>
</comment>
<evidence type="ECO:0000313" key="3">
    <source>
        <dbReference type="Proteomes" id="UP001064106"/>
    </source>
</evidence>
<dbReference type="EMBL" id="ARXS01000013">
    <property type="protein sequence ID" value="MCU5783173.1"/>
    <property type="molecule type" value="Genomic_DNA"/>
</dbReference>
<keyword evidence="3" id="KW-1185">Reference proteome</keyword>
<evidence type="ECO:0000256" key="1">
    <source>
        <dbReference type="SAM" id="Phobius"/>
    </source>
</evidence>
<sequence length="76" mass="8616">MDKGYLFKSIWRGWFVGMTVTFVPFILLWTFVRLEASLHTVLMVFMVPVVAALQGVFVGGLVLLGLTIWPMERPGK</sequence>
<accession>A0ABT2R086</accession>
<gene>
    <name evidence="2" type="ORF">MA04_02473</name>
</gene>
<reference evidence="2" key="1">
    <citation type="submission" date="2012-09" db="EMBL/GenBank/DDBJ databases">
        <title>Genome Sequence of alkane-degrading Bacterium Alcanivorax balearicus MACL04.</title>
        <authorList>
            <person name="Lai Q."/>
            <person name="Shao Z."/>
        </authorList>
    </citation>
    <scope>NUCLEOTIDE SEQUENCE</scope>
    <source>
        <strain evidence="2">MACL04</strain>
    </source>
</reference>
<keyword evidence="1" id="KW-1133">Transmembrane helix</keyword>
<protein>
    <submittedName>
        <fullName evidence="2">Uncharacterized protein</fullName>
    </submittedName>
</protein>
<feature type="transmembrane region" description="Helical" evidence="1">
    <location>
        <begin position="44"/>
        <end position="69"/>
    </location>
</feature>
<keyword evidence="1" id="KW-0812">Transmembrane</keyword>
<proteinExistence type="predicted"/>
<keyword evidence="1" id="KW-0472">Membrane</keyword>
<evidence type="ECO:0000313" key="2">
    <source>
        <dbReference type="EMBL" id="MCU5783173.1"/>
    </source>
</evidence>
<dbReference type="Proteomes" id="UP001064106">
    <property type="component" value="Unassembled WGS sequence"/>
</dbReference>
<feature type="transmembrane region" description="Helical" evidence="1">
    <location>
        <begin position="12"/>
        <end position="32"/>
    </location>
</feature>
<dbReference type="GeneID" id="94685070"/>
<name>A0ABT2R086_9GAMM</name>
<organism evidence="2 3">
    <name type="scientific">Alloalcanivorax balearicus MACL04</name>
    <dbReference type="NCBI Taxonomy" id="1177182"/>
    <lineage>
        <taxon>Bacteria</taxon>
        <taxon>Pseudomonadati</taxon>
        <taxon>Pseudomonadota</taxon>
        <taxon>Gammaproteobacteria</taxon>
        <taxon>Oceanospirillales</taxon>
        <taxon>Alcanivoracaceae</taxon>
        <taxon>Alloalcanivorax</taxon>
    </lineage>
</organism>
<dbReference type="RefSeq" id="WP_022997010.1">
    <property type="nucleotide sequence ID" value="NZ_ARXS01000013.1"/>
</dbReference>